<sequence>MEICRVVSGLVLHPHGAAALPEERMAEQNLRPTSAIIEALTRLDPAPLTTPRPAHLRVVGTCRHFATLSCALLRLRGVPARARCGFAAY</sequence>
<protein>
    <submittedName>
        <fullName evidence="2">Transglutaminase domain-containing protein</fullName>
    </submittedName>
</protein>
<accession>A0ABV5RXS8</accession>
<gene>
    <name evidence="2" type="ORF">ACFFSA_14215</name>
</gene>
<proteinExistence type="predicted"/>
<dbReference type="RefSeq" id="WP_378520787.1">
    <property type="nucleotide sequence ID" value="NZ_JBHMBW010000011.1"/>
</dbReference>
<dbReference type="Pfam" id="PF01841">
    <property type="entry name" value="Transglut_core"/>
    <property type="match status" value="1"/>
</dbReference>
<dbReference type="EMBL" id="JBHMBW010000011">
    <property type="protein sequence ID" value="MFB9624237.1"/>
    <property type="molecule type" value="Genomic_DNA"/>
</dbReference>
<name>A0ABV5RXS8_9ACTN</name>
<keyword evidence="3" id="KW-1185">Reference proteome</keyword>
<evidence type="ECO:0000313" key="3">
    <source>
        <dbReference type="Proteomes" id="UP001589532"/>
    </source>
</evidence>
<dbReference type="InterPro" id="IPR038765">
    <property type="entry name" value="Papain-like_cys_pep_sf"/>
</dbReference>
<organism evidence="2 3">
    <name type="scientific">Nonomuraea helvata</name>
    <dbReference type="NCBI Taxonomy" id="37484"/>
    <lineage>
        <taxon>Bacteria</taxon>
        <taxon>Bacillati</taxon>
        <taxon>Actinomycetota</taxon>
        <taxon>Actinomycetes</taxon>
        <taxon>Streptosporangiales</taxon>
        <taxon>Streptosporangiaceae</taxon>
        <taxon>Nonomuraea</taxon>
    </lineage>
</organism>
<comment type="caution">
    <text evidence="2">The sequence shown here is derived from an EMBL/GenBank/DDBJ whole genome shotgun (WGS) entry which is preliminary data.</text>
</comment>
<reference evidence="2 3" key="1">
    <citation type="submission" date="2024-09" db="EMBL/GenBank/DDBJ databases">
        <authorList>
            <person name="Sun Q."/>
            <person name="Mori K."/>
        </authorList>
    </citation>
    <scope>NUCLEOTIDE SEQUENCE [LARGE SCALE GENOMIC DNA]</scope>
    <source>
        <strain evidence="2 3">JCM 3143</strain>
    </source>
</reference>
<dbReference type="SUPFAM" id="SSF54001">
    <property type="entry name" value="Cysteine proteinases"/>
    <property type="match status" value="1"/>
</dbReference>
<dbReference type="InterPro" id="IPR002931">
    <property type="entry name" value="Transglutaminase-like"/>
</dbReference>
<dbReference type="Proteomes" id="UP001589532">
    <property type="component" value="Unassembled WGS sequence"/>
</dbReference>
<feature type="domain" description="Transglutaminase-like" evidence="1">
    <location>
        <begin position="59"/>
        <end position="87"/>
    </location>
</feature>
<evidence type="ECO:0000259" key="1">
    <source>
        <dbReference type="Pfam" id="PF01841"/>
    </source>
</evidence>
<evidence type="ECO:0000313" key="2">
    <source>
        <dbReference type="EMBL" id="MFB9624237.1"/>
    </source>
</evidence>